<dbReference type="GO" id="GO:0005524">
    <property type="term" value="F:ATP binding"/>
    <property type="evidence" value="ECO:0007669"/>
    <property type="project" value="UniProtKB-UniRule"/>
</dbReference>
<evidence type="ECO:0000256" key="13">
    <source>
        <dbReference type="RuleBase" id="RU366032"/>
    </source>
</evidence>
<dbReference type="Gene3D" id="3.30.565.10">
    <property type="entry name" value="Histidine kinase-like ATPase, C-terminal domain"/>
    <property type="match status" value="1"/>
</dbReference>
<comment type="subcellular location">
    <subcellularLocation>
        <location evidence="1">Membrane</location>
        <topology evidence="1">Multi-pass membrane protein</topology>
    </subcellularLocation>
    <subcellularLocation>
        <location evidence="13">Mitochondrion matrix</location>
    </subcellularLocation>
</comment>
<evidence type="ECO:0000256" key="1">
    <source>
        <dbReference type="ARBA" id="ARBA00004141"/>
    </source>
</evidence>
<dbReference type="PANTHER" id="PTHR11947:SF20">
    <property type="entry name" value="[3-METHYL-2-OXOBUTANOATE DEHYDROGENASE [LIPOAMIDE]] KINASE, MITOCHONDRIAL"/>
    <property type="match status" value="1"/>
</dbReference>
<keyword evidence="5 12" id="KW-0812">Transmembrane</keyword>
<dbReference type="GO" id="GO:0019706">
    <property type="term" value="F:protein-cysteine S-palmitoyltransferase activity"/>
    <property type="evidence" value="ECO:0007669"/>
    <property type="project" value="UniProtKB-EC"/>
</dbReference>
<dbReference type="InterPro" id="IPR001594">
    <property type="entry name" value="Palmitoyltrfase_DHHC"/>
</dbReference>
<evidence type="ECO:0000256" key="5">
    <source>
        <dbReference type="ARBA" id="ARBA00022692"/>
    </source>
</evidence>
<comment type="similarity">
    <text evidence="12">Belongs to the DHHC palmitoyltransferase family.</text>
</comment>
<dbReference type="AlphaFoldDB" id="A0A821CCA7"/>
<protein>
    <recommendedName>
        <fullName evidence="12 13">Multifunctional fusion protein</fullName>
    </recommendedName>
    <domain>
        <recommendedName>
            <fullName evidence="12">Palmitoyltransferase</fullName>
            <ecNumber evidence="12">2.3.1.225</ecNumber>
        </recommendedName>
    </domain>
    <domain>
        <recommendedName>
            <fullName evidence="13">Protein-serine/threonine kinase</fullName>
            <ecNumber evidence="13">2.7.11.-</ecNumber>
        </recommendedName>
    </domain>
</protein>
<evidence type="ECO:0000256" key="6">
    <source>
        <dbReference type="ARBA" id="ARBA00022741"/>
    </source>
</evidence>
<gene>
    <name evidence="16" type="ORF">TSG867_LOCUS27975</name>
</gene>
<keyword evidence="8 13" id="KW-0067">ATP-binding</keyword>
<comment type="catalytic activity">
    <reaction evidence="12">
        <text>L-cysteinyl-[protein] + hexadecanoyl-CoA = S-hexadecanoyl-L-cysteinyl-[protein] + CoA</text>
        <dbReference type="Rhea" id="RHEA:36683"/>
        <dbReference type="Rhea" id="RHEA-COMP:10131"/>
        <dbReference type="Rhea" id="RHEA-COMP:11032"/>
        <dbReference type="ChEBI" id="CHEBI:29950"/>
        <dbReference type="ChEBI" id="CHEBI:57287"/>
        <dbReference type="ChEBI" id="CHEBI:57379"/>
        <dbReference type="ChEBI" id="CHEBI:74151"/>
        <dbReference type="EC" id="2.3.1.225"/>
    </reaction>
</comment>
<feature type="transmembrane region" description="Helical" evidence="12">
    <location>
        <begin position="498"/>
        <end position="521"/>
    </location>
</feature>
<evidence type="ECO:0000256" key="8">
    <source>
        <dbReference type="ARBA" id="ARBA00022840"/>
    </source>
</evidence>
<sequence length="795" mass="91326">MSFYRYLSTTVKSSTGNFQPPILSGIVKQLSKFSSQNELIEYSQRPIEYTFPNNMIESCSPQYSTPIDLIKRASDLRDQLLVRLAHCLYSFQSIPFLPAANPTLLSLHERYLKAFENLASFSKIETINDEEKFYEFINRFFIQNNDVIGLLSTGCNEAQKYFKTYKVLKGFLDNVLHKRLSMRLLTEHYLELHKQQKSNQMNSDWRGAISMKFSPAKAAQQCIHDVSSICFETYTVVPHIELENNIHEPIPFFPHIVEYILRELLKNSMRAIVEYNKVSFGNIQNVKKYFDDNRDKPLCKVVISSDPIDEVFTFAIKDEGGGVNASYDEIFRYMFTGNVMETDEANKGKIEEIDVLSDFQERMVHSSKQMYGYGFGLPICRLYAKFFAGSLNLQQISRIGADAYLRLGNLPKHSNYQIPIEKPAQKINMLIILPRFCLWMAVISCGPTSTPALGERRVNAYTLPLHYVQIIAIVVLAFLVLMNYFTLCVNIPTQPWQWLNIFLSSIVILPLLIVFIALTYIDPAEDEVLTKSRGPRTDFNRHKHTHVITEFYCHVCDVQVTAKAKHCASCNKCIYSFDHHCVWLNTCVGGKNYRTFFFMLSLVVIGSFFLFMNSLLQFIGSFQDSSSLLSLRPYYGADRYAILMIPSSKAAFQVMVSLIAFVSIVTWGLTIYLLGFHIYLCYYGISTYDYVISQRINKTVNQTLSQFSQFSLNYQNNSSSKQLKSIFQKRRRSNQIAVNVEHDTMNRSKQSHGQNIFTIEGNHRDSARRLQVCQSSIEEAYVLKGASQIDNDSGQ</sequence>
<evidence type="ECO:0000256" key="11">
    <source>
        <dbReference type="ARBA" id="ARBA00023136"/>
    </source>
</evidence>
<dbReference type="GO" id="GO:0016020">
    <property type="term" value="C:membrane"/>
    <property type="evidence" value="ECO:0007669"/>
    <property type="project" value="UniProtKB-SubCell"/>
</dbReference>
<keyword evidence="3" id="KW-0597">Phosphoprotein</keyword>
<evidence type="ECO:0000256" key="7">
    <source>
        <dbReference type="ARBA" id="ARBA00022777"/>
    </source>
</evidence>
<name>A0A821CCA7_9BILA</name>
<evidence type="ECO:0000256" key="9">
    <source>
        <dbReference type="ARBA" id="ARBA00022989"/>
    </source>
</evidence>
<keyword evidence="11 12" id="KW-0472">Membrane</keyword>
<feature type="transmembrane region" description="Helical" evidence="12">
    <location>
        <begin position="640"/>
        <end position="665"/>
    </location>
</feature>
<evidence type="ECO:0000256" key="2">
    <source>
        <dbReference type="ARBA" id="ARBA00006155"/>
    </source>
</evidence>
<dbReference type="Gene3D" id="1.20.140.20">
    <property type="entry name" value="Alpha-ketoacid/pyruvate dehydrogenase kinase, N-terminal domain"/>
    <property type="match status" value="1"/>
</dbReference>
<dbReference type="GO" id="GO:0010906">
    <property type="term" value="P:regulation of glucose metabolic process"/>
    <property type="evidence" value="ECO:0007669"/>
    <property type="project" value="TreeGrafter"/>
</dbReference>
<dbReference type="InterPro" id="IPR036890">
    <property type="entry name" value="HATPase_C_sf"/>
</dbReference>
<feature type="domain" description="Branched-chain alpha-ketoacid dehydrogenase kinase/Pyruvate dehydrogenase kinase N-terminal" evidence="15">
    <location>
        <begin position="64"/>
        <end position="209"/>
    </location>
</feature>
<dbReference type="InterPro" id="IPR039028">
    <property type="entry name" value="BCKD/PDK"/>
</dbReference>
<dbReference type="InterPro" id="IPR036784">
    <property type="entry name" value="AK/P_DHK_N_sf"/>
</dbReference>
<feature type="transmembrane region" description="Helical" evidence="12">
    <location>
        <begin position="466"/>
        <end position="486"/>
    </location>
</feature>
<reference evidence="16" key="1">
    <citation type="submission" date="2021-02" db="EMBL/GenBank/DDBJ databases">
        <authorList>
            <person name="Nowell W R."/>
        </authorList>
    </citation>
    <scope>NUCLEOTIDE SEQUENCE</scope>
</reference>
<comment type="similarity">
    <text evidence="2 13">Belongs to the PDK/BCKDK protein kinase family.</text>
</comment>
<evidence type="ECO:0000256" key="12">
    <source>
        <dbReference type="RuleBase" id="RU079119"/>
    </source>
</evidence>
<proteinExistence type="inferred from homology"/>
<comment type="caution">
    <text evidence="16">The sequence shown here is derived from an EMBL/GenBank/DDBJ whole genome shotgun (WGS) entry which is preliminary data.</text>
</comment>
<evidence type="ECO:0000256" key="10">
    <source>
        <dbReference type="ARBA" id="ARBA00023128"/>
    </source>
</evidence>
<dbReference type="SUPFAM" id="SSF69012">
    <property type="entry name" value="alpha-ketoacid dehydrogenase kinase, N-terminal domain"/>
    <property type="match status" value="1"/>
</dbReference>
<dbReference type="EC" id="2.3.1.225" evidence="12"/>
<evidence type="ECO:0000259" key="14">
    <source>
        <dbReference type="Pfam" id="PF01529"/>
    </source>
</evidence>
<keyword evidence="10 13" id="KW-0496">Mitochondrion</keyword>
<accession>A0A821CCA7</accession>
<dbReference type="PANTHER" id="PTHR11947">
    <property type="entry name" value="PYRUVATE DEHYDROGENASE KINASE"/>
    <property type="match status" value="1"/>
</dbReference>
<keyword evidence="12" id="KW-0012">Acyltransferase</keyword>
<feature type="transmembrane region" description="Helical" evidence="12">
    <location>
        <begin position="436"/>
        <end position="454"/>
    </location>
</feature>
<dbReference type="Pfam" id="PF01529">
    <property type="entry name" value="DHHC"/>
    <property type="match status" value="1"/>
</dbReference>
<feature type="transmembrane region" description="Helical" evidence="12">
    <location>
        <begin position="596"/>
        <end position="619"/>
    </location>
</feature>
<comment type="domain">
    <text evidence="12">The DHHC domain is required for palmitoyltransferase activity.</text>
</comment>
<dbReference type="PROSITE" id="PS50216">
    <property type="entry name" value="DHHC"/>
    <property type="match status" value="1"/>
</dbReference>
<keyword evidence="4 12" id="KW-0808">Transferase</keyword>
<dbReference type="EC" id="2.7.11.-" evidence="13"/>
<dbReference type="GO" id="GO:0004740">
    <property type="term" value="F:pyruvate dehydrogenase (acetyl-transferring) kinase activity"/>
    <property type="evidence" value="ECO:0007669"/>
    <property type="project" value="TreeGrafter"/>
</dbReference>
<evidence type="ECO:0000256" key="3">
    <source>
        <dbReference type="ARBA" id="ARBA00022553"/>
    </source>
</evidence>
<keyword evidence="9 12" id="KW-1133">Transmembrane helix</keyword>
<evidence type="ECO:0000313" key="16">
    <source>
        <dbReference type="EMBL" id="CAF4603490.1"/>
    </source>
</evidence>
<evidence type="ECO:0000256" key="4">
    <source>
        <dbReference type="ARBA" id="ARBA00022679"/>
    </source>
</evidence>
<dbReference type="Proteomes" id="UP000663862">
    <property type="component" value="Unassembled WGS sequence"/>
</dbReference>
<evidence type="ECO:0000313" key="17">
    <source>
        <dbReference type="Proteomes" id="UP000663862"/>
    </source>
</evidence>
<dbReference type="SUPFAM" id="SSF55874">
    <property type="entry name" value="ATPase domain of HSP90 chaperone/DNA topoisomerase II/histidine kinase"/>
    <property type="match status" value="1"/>
</dbReference>
<dbReference type="Pfam" id="PF10436">
    <property type="entry name" value="BCDHK_Adom3"/>
    <property type="match status" value="1"/>
</dbReference>
<evidence type="ECO:0000259" key="15">
    <source>
        <dbReference type="Pfam" id="PF10436"/>
    </source>
</evidence>
<dbReference type="InterPro" id="IPR018955">
    <property type="entry name" value="BCDHK/PDK_N"/>
</dbReference>
<keyword evidence="7 13" id="KW-0418">Kinase</keyword>
<dbReference type="EMBL" id="CAJOBQ010003360">
    <property type="protein sequence ID" value="CAF4603490.1"/>
    <property type="molecule type" value="Genomic_DNA"/>
</dbReference>
<organism evidence="16 17">
    <name type="scientific">Rotaria socialis</name>
    <dbReference type="NCBI Taxonomy" id="392032"/>
    <lineage>
        <taxon>Eukaryota</taxon>
        <taxon>Metazoa</taxon>
        <taxon>Spiralia</taxon>
        <taxon>Gnathifera</taxon>
        <taxon>Rotifera</taxon>
        <taxon>Eurotatoria</taxon>
        <taxon>Bdelloidea</taxon>
        <taxon>Philodinida</taxon>
        <taxon>Philodinidae</taxon>
        <taxon>Rotaria</taxon>
    </lineage>
</organism>
<feature type="domain" description="Palmitoyltransferase DHHC" evidence="14">
    <location>
        <begin position="551"/>
        <end position="692"/>
    </location>
</feature>
<keyword evidence="6 13" id="KW-0547">Nucleotide-binding</keyword>
<dbReference type="GO" id="GO:0005759">
    <property type="term" value="C:mitochondrial matrix"/>
    <property type="evidence" value="ECO:0007669"/>
    <property type="project" value="UniProtKB-SubCell"/>
</dbReference>